<dbReference type="RefSeq" id="WP_307233022.1">
    <property type="nucleotide sequence ID" value="NZ_JAUSVF010000001.1"/>
</dbReference>
<accession>A0ABU0BUP2</accession>
<organism evidence="1 2">
    <name type="scientific">Pararhizobium capsulatum DSM 1112</name>
    <dbReference type="NCBI Taxonomy" id="1121113"/>
    <lineage>
        <taxon>Bacteria</taxon>
        <taxon>Pseudomonadati</taxon>
        <taxon>Pseudomonadota</taxon>
        <taxon>Alphaproteobacteria</taxon>
        <taxon>Hyphomicrobiales</taxon>
        <taxon>Rhizobiaceae</taxon>
        <taxon>Rhizobium/Agrobacterium group</taxon>
        <taxon>Pararhizobium</taxon>
    </lineage>
</organism>
<dbReference type="InterPro" id="IPR001370">
    <property type="entry name" value="BIR_rpt"/>
</dbReference>
<evidence type="ECO:0000313" key="2">
    <source>
        <dbReference type="Proteomes" id="UP001230207"/>
    </source>
</evidence>
<dbReference type="EMBL" id="JAUSVF010000001">
    <property type="protein sequence ID" value="MDQ0321976.1"/>
    <property type="molecule type" value="Genomic_DNA"/>
</dbReference>
<evidence type="ECO:0000313" key="1">
    <source>
        <dbReference type="EMBL" id="MDQ0321976.1"/>
    </source>
</evidence>
<comment type="caution">
    <text evidence="1">The sequence shown here is derived from an EMBL/GenBank/DDBJ whole genome shotgun (WGS) entry which is preliminary data.</text>
</comment>
<dbReference type="SUPFAM" id="SSF57924">
    <property type="entry name" value="Inhibitor of apoptosis (IAP) repeat"/>
    <property type="match status" value="1"/>
</dbReference>
<proteinExistence type="predicted"/>
<dbReference type="Pfam" id="PF00653">
    <property type="entry name" value="BIR"/>
    <property type="match status" value="1"/>
</dbReference>
<keyword evidence="2" id="KW-1185">Reference proteome</keyword>
<name>A0ABU0BUP2_9HYPH</name>
<sequence length="60" mass="7024">MDFDHREAVQDHKHDRLDELGFGREGRRLEVTCAQCHKTFECWQTGEGAEPLCNECLFDL</sequence>
<protein>
    <submittedName>
        <fullName evidence="1">Uncharacterized protein</fullName>
    </submittedName>
</protein>
<gene>
    <name evidence="1" type="ORF">QO002_004114</name>
</gene>
<reference evidence="1 2" key="1">
    <citation type="submission" date="2023-07" db="EMBL/GenBank/DDBJ databases">
        <title>Genomic Encyclopedia of Type Strains, Phase IV (KMG-IV): sequencing the most valuable type-strain genomes for metagenomic binning, comparative biology and taxonomic classification.</title>
        <authorList>
            <person name="Goeker M."/>
        </authorList>
    </citation>
    <scope>NUCLEOTIDE SEQUENCE [LARGE SCALE GENOMIC DNA]</scope>
    <source>
        <strain evidence="1 2">DSM 1112</strain>
    </source>
</reference>
<dbReference type="Proteomes" id="UP001230207">
    <property type="component" value="Unassembled WGS sequence"/>
</dbReference>